<protein>
    <submittedName>
        <fullName evidence="1">Uncharacterized protein</fullName>
    </submittedName>
</protein>
<comment type="caution">
    <text evidence="1">The sequence shown here is derived from an EMBL/GenBank/DDBJ whole genome shotgun (WGS) entry which is preliminary data.</text>
</comment>
<dbReference type="InterPro" id="IPR036410">
    <property type="entry name" value="HSP_DnaJ_Cys-rich_dom_sf"/>
</dbReference>
<organism evidence="1 2">
    <name type="scientific">Miscanthus lutarioriparius</name>
    <dbReference type="NCBI Taxonomy" id="422564"/>
    <lineage>
        <taxon>Eukaryota</taxon>
        <taxon>Viridiplantae</taxon>
        <taxon>Streptophyta</taxon>
        <taxon>Embryophyta</taxon>
        <taxon>Tracheophyta</taxon>
        <taxon>Spermatophyta</taxon>
        <taxon>Magnoliopsida</taxon>
        <taxon>Liliopsida</taxon>
        <taxon>Poales</taxon>
        <taxon>Poaceae</taxon>
        <taxon>PACMAD clade</taxon>
        <taxon>Panicoideae</taxon>
        <taxon>Andropogonodae</taxon>
        <taxon>Andropogoneae</taxon>
        <taxon>Saccharinae</taxon>
        <taxon>Miscanthus</taxon>
    </lineage>
</organism>
<evidence type="ECO:0000313" key="2">
    <source>
        <dbReference type="Proteomes" id="UP000604825"/>
    </source>
</evidence>
<name>A0A811PN57_9POAL</name>
<keyword evidence="2" id="KW-1185">Reference proteome</keyword>
<evidence type="ECO:0000313" key="1">
    <source>
        <dbReference type="EMBL" id="CAD6245971.1"/>
    </source>
</evidence>
<proteinExistence type="predicted"/>
<accession>A0A811PN57</accession>
<dbReference type="OrthoDB" id="2016860at2759"/>
<dbReference type="AlphaFoldDB" id="A0A811PN57"/>
<dbReference type="SUPFAM" id="SSF57938">
    <property type="entry name" value="DnaJ/Hsp40 cysteine-rich domain"/>
    <property type="match status" value="1"/>
</dbReference>
<dbReference type="Proteomes" id="UP000604825">
    <property type="component" value="Unassembled WGS sequence"/>
</dbReference>
<dbReference type="Pfam" id="PF23733">
    <property type="entry name" value="GRXCR1-2_C"/>
    <property type="match status" value="1"/>
</dbReference>
<sequence length="176" mass="19152">MASDTVRLPSTRCRWFIIHKRRSGGEGAAAPPQAQLLPSCGMAQCSSVAARPDQRIGPCRCSSPLPPFRAALPRGRRAERNGRIGCTSVPRELGTAAEAELPPVVVEGTEEEAVACEECDGMGWMLCDFCKGKKNNVKSEGTRVYRRCPTCKAAGFILCPRCRVYKCITFPESDES</sequence>
<gene>
    <name evidence="1" type="ORF">NCGR_LOCUS30249</name>
</gene>
<dbReference type="EMBL" id="CAJGYO010000007">
    <property type="protein sequence ID" value="CAD6245971.1"/>
    <property type="molecule type" value="Genomic_DNA"/>
</dbReference>
<reference evidence="1" key="1">
    <citation type="submission" date="2020-10" db="EMBL/GenBank/DDBJ databases">
        <authorList>
            <person name="Han B."/>
            <person name="Lu T."/>
            <person name="Zhao Q."/>
            <person name="Huang X."/>
            <person name="Zhao Y."/>
        </authorList>
    </citation>
    <scope>NUCLEOTIDE SEQUENCE</scope>
</reference>